<protein>
    <submittedName>
        <fullName evidence="1">Uncharacterized protein</fullName>
    </submittedName>
</protein>
<dbReference type="Proteomes" id="UP000052230">
    <property type="component" value="Unassembled WGS sequence"/>
</dbReference>
<dbReference type="EMBL" id="CCXZ01000113">
    <property type="protein sequence ID" value="CEG15696.1"/>
    <property type="molecule type" value="Genomic_DNA"/>
</dbReference>
<keyword evidence="2" id="KW-1185">Reference proteome</keyword>
<gene>
    <name evidence="1" type="ORF">XAC3562_210156</name>
</gene>
<dbReference type="AlphaFoldDB" id="A0A0U5BS61"/>
<evidence type="ECO:0000313" key="1">
    <source>
        <dbReference type="EMBL" id="CEG15696.1"/>
    </source>
</evidence>
<name>A0A0U5BS61_XANCI</name>
<sequence>MKLRSVQCKANRALTARRFACNVMQVSEATSRNGQNSLDCRNVMNLRRIARLRMGWNLTSGGTH</sequence>
<organism evidence="1 2">
    <name type="scientific">Xanthomonas citri pv. citri</name>
    <dbReference type="NCBI Taxonomy" id="611301"/>
    <lineage>
        <taxon>Bacteria</taxon>
        <taxon>Pseudomonadati</taxon>
        <taxon>Pseudomonadota</taxon>
        <taxon>Gammaproteobacteria</taxon>
        <taxon>Lysobacterales</taxon>
        <taxon>Lysobacteraceae</taxon>
        <taxon>Xanthomonas</taxon>
    </lineage>
</organism>
<reference evidence="1 2" key="1">
    <citation type="submission" date="2014-09" db="EMBL/GenBank/DDBJ databases">
        <authorList>
            <person name="Regsiter A."/>
        </authorList>
    </citation>
    <scope>NUCLEOTIDE SEQUENCE [LARGE SCALE GENOMIC DNA]</scope>
</reference>
<proteinExistence type="predicted"/>
<accession>A0A0U5BS61</accession>
<comment type="caution">
    <text evidence="1">The sequence shown here is derived from an EMBL/GenBank/DDBJ whole genome shotgun (WGS) entry which is preliminary data.</text>
</comment>
<evidence type="ECO:0000313" key="2">
    <source>
        <dbReference type="Proteomes" id="UP000052230"/>
    </source>
</evidence>